<reference evidence="3" key="1">
    <citation type="submission" date="2017-09" db="EMBL/GenBank/DDBJ databases">
        <authorList>
            <person name="Varghese N."/>
            <person name="Submissions S."/>
        </authorList>
    </citation>
    <scope>NUCLEOTIDE SEQUENCE [LARGE SCALE GENOMIC DNA]</scope>
    <source>
        <strain evidence="3">MSL47</strain>
    </source>
</reference>
<feature type="transmembrane region" description="Helical" evidence="1">
    <location>
        <begin position="141"/>
        <end position="159"/>
    </location>
</feature>
<dbReference type="Proteomes" id="UP000219573">
    <property type="component" value="Unassembled WGS sequence"/>
</dbReference>
<dbReference type="EMBL" id="OBDZ01000001">
    <property type="protein sequence ID" value="SNY05614.1"/>
    <property type="molecule type" value="Genomic_DNA"/>
</dbReference>
<evidence type="ECO:0000313" key="3">
    <source>
        <dbReference type="Proteomes" id="UP000219573"/>
    </source>
</evidence>
<feature type="transmembrane region" description="Helical" evidence="1">
    <location>
        <begin position="12"/>
        <end position="34"/>
    </location>
</feature>
<dbReference type="OrthoDB" id="9815422at2"/>
<evidence type="ECO:0000313" key="2">
    <source>
        <dbReference type="EMBL" id="SNY05614.1"/>
    </source>
</evidence>
<keyword evidence="1" id="KW-0812">Transmembrane</keyword>
<sequence>MKSKRLIKGGLLLGLGLVVAYLLKLGGLAIDIFFPIEITVLLAGFLLGPSYGGFLGVLAPLVSLLIFKDLTVPLLLLLICKLGVYGLLSGMIYREFNLLSSLISAITGGRIVFLSGLWIATNLFKIEELMNLISKKTLLTGFYSALIQIVLIPVIVGVINKKSSPKVDYKLRV</sequence>
<dbReference type="AlphaFoldDB" id="A0A285F4G1"/>
<evidence type="ECO:0000256" key="1">
    <source>
        <dbReference type="SAM" id="Phobius"/>
    </source>
</evidence>
<dbReference type="GO" id="GO:0022857">
    <property type="term" value="F:transmembrane transporter activity"/>
    <property type="evidence" value="ECO:0007669"/>
    <property type="project" value="InterPro"/>
</dbReference>
<feature type="transmembrane region" description="Helical" evidence="1">
    <location>
        <begin position="74"/>
        <end position="93"/>
    </location>
</feature>
<feature type="transmembrane region" description="Helical" evidence="1">
    <location>
        <begin position="40"/>
        <end position="67"/>
    </location>
</feature>
<dbReference type="InterPro" id="IPR024529">
    <property type="entry name" value="ECF_trnsprt_substrate-spec"/>
</dbReference>
<dbReference type="Gene3D" id="1.10.1760.20">
    <property type="match status" value="1"/>
</dbReference>
<dbReference type="Pfam" id="PF12822">
    <property type="entry name" value="ECF_trnsprt"/>
    <property type="match status" value="1"/>
</dbReference>
<organism evidence="2 3">
    <name type="scientific">Orenia metallireducens</name>
    <dbReference type="NCBI Taxonomy" id="1413210"/>
    <lineage>
        <taxon>Bacteria</taxon>
        <taxon>Bacillati</taxon>
        <taxon>Bacillota</taxon>
        <taxon>Clostridia</taxon>
        <taxon>Halanaerobiales</taxon>
        <taxon>Halobacteroidaceae</taxon>
        <taxon>Orenia</taxon>
    </lineage>
</organism>
<keyword evidence="1" id="KW-0472">Membrane</keyword>
<gene>
    <name evidence="2" type="ORF">SAMN06265827_10199</name>
</gene>
<feature type="transmembrane region" description="Helical" evidence="1">
    <location>
        <begin position="99"/>
        <end position="120"/>
    </location>
</feature>
<proteinExistence type="predicted"/>
<keyword evidence="1" id="KW-1133">Transmembrane helix</keyword>
<name>A0A285F4G1_9FIRM</name>
<keyword evidence="3" id="KW-1185">Reference proteome</keyword>
<dbReference type="RefSeq" id="WP_097016146.1">
    <property type="nucleotide sequence ID" value="NZ_OBDZ01000001.1"/>
</dbReference>
<accession>A0A285F4G1</accession>
<protein>
    <submittedName>
        <fullName evidence="2">Niacin transporter</fullName>
    </submittedName>
</protein>